<organism evidence="3 4">
    <name type="scientific">Novosphingobium organovorum</name>
    <dbReference type="NCBI Taxonomy" id="2930092"/>
    <lineage>
        <taxon>Bacteria</taxon>
        <taxon>Pseudomonadati</taxon>
        <taxon>Pseudomonadota</taxon>
        <taxon>Alphaproteobacteria</taxon>
        <taxon>Sphingomonadales</taxon>
        <taxon>Sphingomonadaceae</taxon>
        <taxon>Novosphingobium</taxon>
    </lineage>
</organism>
<evidence type="ECO:0000256" key="2">
    <source>
        <dbReference type="RuleBase" id="RU363072"/>
    </source>
</evidence>
<sequence>MGALGALCALSALVGAQASRAQESKGIAGLNLGFAEIVDVVAPLSGGGDHRVRVLDNTDLTLDADLERLVGWQGARAHVYLLGNHGARPNDRIATLQGFDNIEVGRSGIRLFEAWLEQDIGGGSLLVGLYDLNGEFYVTDSAGTLVSPPFGIGSELAGSGPNGPSIFPLSALALRGSLDLGDEGGFVRAALVNADVGSWGDPGGVDLHFREGVIAVAEGGVAREGFKLALGAWAYSKRHEHLWATGPGGAPLYQHTRGIYALLDGTLAGSEGGSALSGFLRGGVIAGQATPYRASAQTGFLLAPALAGRPGSAFSIGLHAAWTSAAHREALAAEGEQAAVFERGIEVTYADEILPGLTLQPDFQIVQNPGGRAGQPAAVIGLLRLSFVIE</sequence>
<dbReference type="PANTHER" id="PTHR37944">
    <property type="entry name" value="PORIN B"/>
    <property type="match status" value="1"/>
</dbReference>
<comment type="similarity">
    <text evidence="1 2">Belongs to the OprB family.</text>
</comment>
<proteinExistence type="inferred from homology"/>
<accession>A0ABT0BEF1</accession>
<comment type="caution">
    <text evidence="3">The sequence shown here is derived from an EMBL/GenBank/DDBJ whole genome shotgun (WGS) entry which is preliminary data.</text>
</comment>
<protein>
    <submittedName>
        <fullName evidence="3">Carbohydrate porin</fullName>
    </submittedName>
</protein>
<dbReference type="InterPro" id="IPR038673">
    <property type="entry name" value="OprB_sf"/>
</dbReference>
<dbReference type="Proteomes" id="UP001162881">
    <property type="component" value="Unassembled WGS sequence"/>
</dbReference>
<dbReference type="EMBL" id="JALHLF010000040">
    <property type="protein sequence ID" value="MCJ2183285.1"/>
    <property type="molecule type" value="Genomic_DNA"/>
</dbReference>
<dbReference type="InterPro" id="IPR052932">
    <property type="entry name" value="OprB_Porin"/>
</dbReference>
<dbReference type="InterPro" id="IPR007049">
    <property type="entry name" value="Carb-sel_porin_OprB"/>
</dbReference>
<evidence type="ECO:0000313" key="3">
    <source>
        <dbReference type="EMBL" id="MCJ2183285.1"/>
    </source>
</evidence>
<evidence type="ECO:0000313" key="4">
    <source>
        <dbReference type="Proteomes" id="UP001162881"/>
    </source>
</evidence>
<dbReference type="PANTHER" id="PTHR37944:SF1">
    <property type="entry name" value="PORIN B"/>
    <property type="match status" value="1"/>
</dbReference>
<gene>
    <name evidence="3" type="ORF">MTR62_11365</name>
</gene>
<name>A0ABT0BEF1_9SPHN</name>
<dbReference type="Gene3D" id="2.40.160.180">
    <property type="entry name" value="Carbohydrate-selective porin OprB"/>
    <property type="match status" value="1"/>
</dbReference>
<evidence type="ECO:0000256" key="1">
    <source>
        <dbReference type="ARBA" id="ARBA00008769"/>
    </source>
</evidence>
<keyword evidence="4" id="KW-1185">Reference proteome</keyword>
<dbReference type="Pfam" id="PF04966">
    <property type="entry name" value="OprB"/>
    <property type="match status" value="1"/>
</dbReference>
<reference evidence="3" key="1">
    <citation type="submission" date="2022-03" db="EMBL/GenBank/DDBJ databases">
        <title>Identification of a novel bacterium isolated from mangrove sediments.</title>
        <authorList>
            <person name="Pan X."/>
        </authorList>
    </citation>
    <scope>NUCLEOTIDE SEQUENCE</scope>
    <source>
        <strain evidence="3">B1949</strain>
    </source>
</reference>